<evidence type="ECO:0000259" key="12">
    <source>
        <dbReference type="Pfam" id="PF00593"/>
    </source>
</evidence>
<comment type="subcellular location">
    <subcellularLocation>
        <location evidence="1 10">Cell outer membrane</location>
        <topology evidence="1 10">Multi-pass membrane protein</topology>
    </subcellularLocation>
</comment>
<reference evidence="14 15" key="1">
    <citation type="submission" date="2018-04" db="EMBL/GenBank/DDBJ databases">
        <title>Complete genome uncultured novel isolate.</title>
        <authorList>
            <person name="Merlino G."/>
        </authorList>
    </citation>
    <scope>NUCLEOTIDE SEQUENCE [LARGE SCALE GENOMIC DNA]</scope>
    <source>
        <strain evidence="15">R1DC9</strain>
    </source>
</reference>
<feature type="domain" description="TonB-dependent receptor plug" evidence="13">
    <location>
        <begin position="62"/>
        <end position="148"/>
    </location>
</feature>
<protein>
    <recommendedName>
        <fullName evidence="16">Iron complex outermembrane recepter protein</fullName>
    </recommendedName>
</protein>
<gene>
    <name evidence="14" type="ORF">DCC35_03980</name>
</gene>
<evidence type="ECO:0000256" key="10">
    <source>
        <dbReference type="PROSITE-ProRule" id="PRU01360"/>
    </source>
</evidence>
<dbReference type="InterPro" id="IPR000531">
    <property type="entry name" value="Beta-barrel_TonB"/>
</dbReference>
<keyword evidence="8" id="KW-0675">Receptor</keyword>
<keyword evidence="2 10" id="KW-0813">Transport</keyword>
<dbReference type="Pfam" id="PF07715">
    <property type="entry name" value="Plug"/>
    <property type="match status" value="1"/>
</dbReference>
<keyword evidence="7 10" id="KW-0472">Membrane</keyword>
<evidence type="ECO:0000259" key="13">
    <source>
        <dbReference type="Pfam" id="PF07715"/>
    </source>
</evidence>
<dbReference type="PANTHER" id="PTHR30069">
    <property type="entry name" value="TONB-DEPENDENT OUTER MEMBRANE RECEPTOR"/>
    <property type="match status" value="1"/>
</dbReference>
<evidence type="ECO:0000256" key="11">
    <source>
        <dbReference type="RuleBase" id="RU003357"/>
    </source>
</evidence>
<name>A0A4D7JKG9_9BACT</name>
<evidence type="ECO:0000256" key="5">
    <source>
        <dbReference type="ARBA" id="ARBA00022729"/>
    </source>
</evidence>
<evidence type="ECO:0000313" key="15">
    <source>
        <dbReference type="Proteomes" id="UP000298616"/>
    </source>
</evidence>
<evidence type="ECO:0000313" key="14">
    <source>
        <dbReference type="EMBL" id="QCK13970.1"/>
    </source>
</evidence>
<dbReference type="Gene3D" id="2.40.170.20">
    <property type="entry name" value="TonB-dependent receptor, beta-barrel domain"/>
    <property type="match status" value="1"/>
</dbReference>
<dbReference type="InterPro" id="IPR012910">
    <property type="entry name" value="Plug_dom"/>
</dbReference>
<dbReference type="SUPFAM" id="SSF56935">
    <property type="entry name" value="Porins"/>
    <property type="match status" value="1"/>
</dbReference>
<comment type="similarity">
    <text evidence="10 11">Belongs to the TonB-dependent receptor family.</text>
</comment>
<dbReference type="InterPro" id="IPR039426">
    <property type="entry name" value="TonB-dep_rcpt-like"/>
</dbReference>
<dbReference type="GO" id="GO:0044718">
    <property type="term" value="P:siderophore transmembrane transport"/>
    <property type="evidence" value="ECO:0007669"/>
    <property type="project" value="TreeGrafter"/>
</dbReference>
<dbReference type="InterPro" id="IPR037066">
    <property type="entry name" value="Plug_dom_sf"/>
</dbReference>
<evidence type="ECO:0000256" key="7">
    <source>
        <dbReference type="ARBA" id="ARBA00023136"/>
    </source>
</evidence>
<keyword evidence="6 11" id="KW-0798">TonB box</keyword>
<evidence type="ECO:0000256" key="9">
    <source>
        <dbReference type="ARBA" id="ARBA00023237"/>
    </source>
</evidence>
<dbReference type="Pfam" id="PF00593">
    <property type="entry name" value="TonB_dep_Rec_b-barrel"/>
    <property type="match status" value="1"/>
</dbReference>
<dbReference type="PROSITE" id="PS52016">
    <property type="entry name" value="TONB_DEPENDENT_REC_3"/>
    <property type="match status" value="1"/>
</dbReference>
<keyword evidence="3 10" id="KW-1134">Transmembrane beta strand</keyword>
<organism evidence="14 15">
    <name type="scientific">Mangrovivirga cuniculi</name>
    <dbReference type="NCBI Taxonomy" id="2715131"/>
    <lineage>
        <taxon>Bacteria</taxon>
        <taxon>Pseudomonadati</taxon>
        <taxon>Bacteroidota</taxon>
        <taxon>Cytophagia</taxon>
        <taxon>Cytophagales</taxon>
        <taxon>Mangrovivirgaceae</taxon>
        <taxon>Mangrovivirga</taxon>
    </lineage>
</organism>
<dbReference type="AlphaFoldDB" id="A0A4D7JKG9"/>
<proteinExistence type="inferred from homology"/>
<keyword evidence="15" id="KW-1185">Reference proteome</keyword>
<keyword evidence="4 10" id="KW-0812">Transmembrane</keyword>
<dbReference type="OrthoDB" id="9762903at2"/>
<evidence type="ECO:0000256" key="6">
    <source>
        <dbReference type="ARBA" id="ARBA00023077"/>
    </source>
</evidence>
<keyword evidence="9 10" id="KW-0998">Cell outer membrane</keyword>
<evidence type="ECO:0008006" key="16">
    <source>
        <dbReference type="Google" id="ProtNLM"/>
    </source>
</evidence>
<dbReference type="Gene3D" id="2.170.130.10">
    <property type="entry name" value="TonB-dependent receptor, plug domain"/>
    <property type="match status" value="1"/>
</dbReference>
<dbReference type="KEGG" id="fpf:DCC35_03980"/>
<evidence type="ECO:0000256" key="1">
    <source>
        <dbReference type="ARBA" id="ARBA00004571"/>
    </source>
</evidence>
<evidence type="ECO:0000256" key="2">
    <source>
        <dbReference type="ARBA" id="ARBA00022448"/>
    </source>
</evidence>
<evidence type="ECO:0000256" key="4">
    <source>
        <dbReference type="ARBA" id="ARBA00022692"/>
    </source>
</evidence>
<dbReference type="PANTHER" id="PTHR30069:SF29">
    <property type="entry name" value="HEMOGLOBIN AND HEMOGLOBIN-HAPTOGLOBIN-BINDING PROTEIN 1-RELATED"/>
    <property type="match status" value="1"/>
</dbReference>
<dbReference type="InterPro" id="IPR036942">
    <property type="entry name" value="Beta-barrel_TonB_sf"/>
</dbReference>
<dbReference type="Proteomes" id="UP000298616">
    <property type="component" value="Chromosome"/>
</dbReference>
<accession>A0A4D7JKG9</accession>
<keyword evidence="5" id="KW-0732">Signal</keyword>
<feature type="domain" description="TonB-dependent receptor-like beta-barrel" evidence="12">
    <location>
        <begin position="197"/>
        <end position="618"/>
    </location>
</feature>
<dbReference type="EMBL" id="CP028923">
    <property type="protein sequence ID" value="QCK13970.1"/>
    <property type="molecule type" value="Genomic_DNA"/>
</dbReference>
<sequence length="646" mass="72736">MIQMRVLVLISIFLISTPFLGLGQTDSVRVLNEVEVVSSPWEKFIPSHKKYTADSVIRSLVPYQDLASRLNYISPVHIRSYGVTGLTTISQRGFGGSRTKILWNGIDLQSLSNGSLNIGQIPAFFFDNMSLYSGGQSAVAGSAAIGGILNLKPINDKRRPANQSQIFLRAASFNSVSAGGKTNFSKGKHSGSIKLFYHLAENDYSFINTYKSGAPEERLSHANRESGSLAADYKFQLNDKVYLSTSFWGLYSDSQLPPLASKTMGSQEEQNDEYHRGAFNVSIEEKNFDLQLTTGVDHQNILYLNDATDLKSETVSFRWQNNFIYNYYLNKWTFNFTGKANREEVIFNNEGYPRKENRLTGEVLGFARYEPKAGTIITGGINQTLVENVKVPLTPSLSVLHQLNNLISAHGEISRVFRVPTFNDLYWRGAGAKGNPDLKPESGISGSFGVEINTVQITSFRSSLSVDLYSTSLNDQITWAPDFEGDWTPMNLQKVWSRGVEMESFSKMKFSQTEISVRLNYQLTRTSLMEDNSISDEYTGKKNQLFYTPEHVFGANISMKHSRWLLAIFNQYTGSQYTTLDNNERWSLDGWFLSDLSLAYAMPLGDHTMSFAGEVKNIFDTAYEVRRERIMPGRNYSLSINLILNH</sequence>
<evidence type="ECO:0000256" key="3">
    <source>
        <dbReference type="ARBA" id="ARBA00022452"/>
    </source>
</evidence>
<dbReference type="GO" id="GO:0015344">
    <property type="term" value="F:siderophore uptake transmembrane transporter activity"/>
    <property type="evidence" value="ECO:0007669"/>
    <property type="project" value="TreeGrafter"/>
</dbReference>
<evidence type="ECO:0000256" key="8">
    <source>
        <dbReference type="ARBA" id="ARBA00023170"/>
    </source>
</evidence>
<dbReference type="GO" id="GO:0009279">
    <property type="term" value="C:cell outer membrane"/>
    <property type="evidence" value="ECO:0007669"/>
    <property type="project" value="UniProtKB-SubCell"/>
</dbReference>